<organism evidence="2 3">
    <name type="scientific">Lysinibacillus xylanilyticus</name>
    <dbReference type="NCBI Taxonomy" id="582475"/>
    <lineage>
        <taxon>Bacteria</taxon>
        <taxon>Bacillati</taxon>
        <taxon>Bacillota</taxon>
        <taxon>Bacilli</taxon>
        <taxon>Bacillales</taxon>
        <taxon>Bacillaceae</taxon>
        <taxon>Lysinibacillus</taxon>
    </lineage>
</organism>
<name>A0ABV3VSM6_9BACI</name>
<feature type="transmembrane region" description="Helical" evidence="1">
    <location>
        <begin position="39"/>
        <end position="57"/>
    </location>
</feature>
<keyword evidence="1" id="KW-0812">Transmembrane</keyword>
<dbReference type="EMBL" id="JBFRHK010000001">
    <property type="protein sequence ID" value="MEX3743892.1"/>
    <property type="molecule type" value="Genomic_DNA"/>
</dbReference>
<comment type="caution">
    <text evidence="2">The sequence shown here is derived from an EMBL/GenBank/DDBJ whole genome shotgun (WGS) entry which is preliminary data.</text>
</comment>
<reference evidence="2 3" key="1">
    <citation type="submission" date="2024-07" db="EMBL/GenBank/DDBJ databases">
        <title>Characterization of a bacterium isolated from hydrolysated instant sea cucumber by whole-genome sequencing and metabolomics.</title>
        <authorList>
            <person name="Luo X."/>
            <person name="Zhang Z."/>
            <person name="Zheng Z."/>
            <person name="Zhang W."/>
            <person name="Ming T."/>
            <person name="Jiao L."/>
            <person name="Su X."/>
            <person name="Kong F."/>
            <person name="Xu J."/>
        </authorList>
    </citation>
    <scope>NUCLEOTIDE SEQUENCE [LARGE SCALE GENOMIC DNA]</scope>
    <source>
        <strain evidence="2 3">XL-2024</strain>
    </source>
</reference>
<dbReference type="Pfam" id="PF11518">
    <property type="entry name" value="DUF3221"/>
    <property type="match status" value="1"/>
</dbReference>
<dbReference type="Proteomes" id="UP001558534">
    <property type="component" value="Unassembled WGS sequence"/>
</dbReference>
<sequence length="320" mass="37455">MSKVDVKVIKDLTESKKRVMTNVVQHLEQREMKKRSWRWQYSVMSIILTVCIGVFLYNQFSGSQEQSASIPIVFDEKFLKFSLGIDPEEKDPILTSDEKLEFESYLQLESLYAYAQSKGIVPTQEKIDKELETLIELSINENNAKFTEQLEKVNLTKEEYIEQYTKPMNYKYTTINSLLDQEKNQYKDVERMMLLFLVERDALNYFEKHYSQEIAYLREKYDIPVGEKEIHSKRGAVVAIKEHEFLVVSHADESNIGKLSIDEIVEKHGNGMWFPLIDPPKTLSPGDYVEVKYNQDLNIEGKNIVRIADIESMEILEEHQ</sequence>
<accession>A0ABV3VSM6</accession>
<evidence type="ECO:0000256" key="1">
    <source>
        <dbReference type="SAM" id="Phobius"/>
    </source>
</evidence>
<dbReference type="RefSeq" id="WP_368634914.1">
    <property type="nucleotide sequence ID" value="NZ_JBFRHK010000001.1"/>
</dbReference>
<keyword evidence="1" id="KW-1133">Transmembrane helix</keyword>
<keyword evidence="1" id="KW-0472">Membrane</keyword>
<dbReference type="InterPro" id="IPR021598">
    <property type="entry name" value="DUF3221"/>
</dbReference>
<keyword evidence="3" id="KW-1185">Reference proteome</keyword>
<protein>
    <submittedName>
        <fullName evidence="2">DUF3221 domain-containing protein</fullName>
    </submittedName>
</protein>
<gene>
    <name evidence="2" type="ORF">AB1300_01955</name>
</gene>
<evidence type="ECO:0000313" key="2">
    <source>
        <dbReference type="EMBL" id="MEX3743892.1"/>
    </source>
</evidence>
<evidence type="ECO:0000313" key="3">
    <source>
        <dbReference type="Proteomes" id="UP001558534"/>
    </source>
</evidence>
<proteinExistence type="predicted"/>